<evidence type="ECO:0000313" key="3">
    <source>
        <dbReference type="Proteomes" id="UP000053327"/>
    </source>
</evidence>
<sequence>MKEYINVLTVFKVTASIIFIWIHSPYNDSYNFCNNLENLYNIEKKSVIGFQRSLAKQVYKKEVDRSRIRNQLLDNSTYNNVKCTSDDLSKYSQLKKRGLNDLKLYNKLYKHRYSKKNILGKFDCYCEKKIFDKFEYMLKLSEKINIDKKRLKSVFFKKYGSSLIIISLLLLLGLIYPILRYSEDPILKICPKACNKHNDPTTSSTNNEHFYGHHKSSFDADTLENIEYIYVVLMYVLPLIFIVFIIYISIKLIKYEKLKAGRDKMSLKEYFHFTKSLL</sequence>
<dbReference type="Proteomes" id="UP000053327">
    <property type="component" value="Unassembled WGS sequence"/>
</dbReference>
<dbReference type="InterPro" id="IPR022139">
    <property type="entry name" value="Fam-L/Fam-M-like_plasmodium"/>
</dbReference>
<name>A0A0J9SK10_PLAV1</name>
<accession>A0A0J9SK10</accession>
<reference evidence="2 3" key="1">
    <citation type="submission" date="2011-08" db="EMBL/GenBank/DDBJ databases">
        <title>The Genome Sequence of Plasmodium vivax Brazil I.</title>
        <authorList>
            <consortium name="The Broad Institute Genome Sequencing Platform"/>
            <consortium name="The Broad Institute Genome Sequencing Center for Infectious Disease"/>
            <person name="Neafsey D."/>
            <person name="Carlton J."/>
            <person name="Barnwell J."/>
            <person name="Collins W."/>
            <person name="Escalante A."/>
            <person name="Mullikin J."/>
            <person name="Saul A."/>
            <person name="Guigo R."/>
            <person name="Camara F."/>
            <person name="Young S.K."/>
            <person name="Zeng Q."/>
            <person name="Gargeya S."/>
            <person name="Fitzgerald M."/>
            <person name="Haas B."/>
            <person name="Abouelleil A."/>
            <person name="Alvarado L."/>
            <person name="Arachchi H.M."/>
            <person name="Berlin A."/>
            <person name="Brown A."/>
            <person name="Chapman S.B."/>
            <person name="Chen Z."/>
            <person name="Dunbar C."/>
            <person name="Freedman E."/>
            <person name="Gearin G."/>
            <person name="Gellesch M."/>
            <person name="Goldberg J."/>
            <person name="Griggs A."/>
            <person name="Gujja S."/>
            <person name="Heiman D."/>
            <person name="Howarth C."/>
            <person name="Larson L."/>
            <person name="Lui A."/>
            <person name="MacDonald P.J.P."/>
            <person name="Montmayeur A."/>
            <person name="Murphy C."/>
            <person name="Neiman D."/>
            <person name="Pearson M."/>
            <person name="Priest M."/>
            <person name="Roberts A."/>
            <person name="Saif S."/>
            <person name="Shea T."/>
            <person name="Shenoy N."/>
            <person name="Sisk P."/>
            <person name="Stolte C."/>
            <person name="Sykes S."/>
            <person name="Wortman J."/>
            <person name="Nusbaum C."/>
            <person name="Birren B."/>
        </authorList>
    </citation>
    <scope>NUCLEOTIDE SEQUENCE [LARGE SCALE GENOMIC DNA]</scope>
    <source>
        <strain evidence="2 3">Brazil I</strain>
    </source>
</reference>
<dbReference type="AlphaFoldDB" id="A0A0J9SK10"/>
<organism evidence="2 3">
    <name type="scientific">Plasmodium vivax (strain Brazil I)</name>
    <dbReference type="NCBI Taxonomy" id="1033975"/>
    <lineage>
        <taxon>Eukaryota</taxon>
        <taxon>Sar</taxon>
        <taxon>Alveolata</taxon>
        <taxon>Apicomplexa</taxon>
        <taxon>Aconoidasida</taxon>
        <taxon>Haemosporida</taxon>
        <taxon>Plasmodiidae</taxon>
        <taxon>Plasmodium</taxon>
        <taxon>Plasmodium (Plasmodium)</taxon>
    </lineage>
</organism>
<dbReference type="Pfam" id="PF12420">
    <property type="entry name" value="DUF3671"/>
    <property type="match status" value="1"/>
</dbReference>
<evidence type="ECO:0000313" key="2">
    <source>
        <dbReference type="EMBL" id="KMZ83350.1"/>
    </source>
</evidence>
<keyword evidence="1" id="KW-1133">Transmembrane helix</keyword>
<dbReference type="EMBL" id="KQ234924">
    <property type="protein sequence ID" value="KMZ83350.1"/>
    <property type="molecule type" value="Genomic_DNA"/>
</dbReference>
<feature type="transmembrane region" description="Helical" evidence="1">
    <location>
        <begin position="159"/>
        <end position="179"/>
    </location>
</feature>
<keyword evidence="1" id="KW-0812">Transmembrane</keyword>
<proteinExistence type="predicted"/>
<dbReference type="OrthoDB" id="389412at2759"/>
<evidence type="ECO:0008006" key="4">
    <source>
        <dbReference type="Google" id="ProtNLM"/>
    </source>
</evidence>
<feature type="transmembrane region" description="Helical" evidence="1">
    <location>
        <begin position="228"/>
        <end position="250"/>
    </location>
</feature>
<protein>
    <recommendedName>
        <fullName evidence="4">Variable surface protein Vir35</fullName>
    </recommendedName>
</protein>
<gene>
    <name evidence="2" type="ORF">PVBG_05746</name>
</gene>
<keyword evidence="1" id="KW-0472">Membrane</keyword>
<evidence type="ECO:0000256" key="1">
    <source>
        <dbReference type="SAM" id="Phobius"/>
    </source>
</evidence>